<feature type="transmembrane region" description="Helical" evidence="1">
    <location>
        <begin position="42"/>
        <end position="66"/>
    </location>
</feature>
<feature type="non-terminal residue" evidence="2">
    <location>
        <position position="183"/>
    </location>
</feature>
<dbReference type="AlphaFoldDB" id="A0A383EFY8"/>
<gene>
    <name evidence="2" type="ORF">METZ01_LOCUS507872</name>
</gene>
<dbReference type="EMBL" id="UINC01225106">
    <property type="protein sequence ID" value="SVE55018.1"/>
    <property type="molecule type" value="Genomic_DNA"/>
</dbReference>
<keyword evidence="1" id="KW-0472">Membrane</keyword>
<evidence type="ECO:0000256" key="1">
    <source>
        <dbReference type="SAM" id="Phobius"/>
    </source>
</evidence>
<keyword evidence="1" id="KW-0812">Transmembrane</keyword>
<protein>
    <submittedName>
        <fullName evidence="2">Uncharacterized protein</fullName>
    </submittedName>
</protein>
<accession>A0A383EFY8</accession>
<name>A0A383EFY8_9ZZZZ</name>
<feature type="transmembrane region" description="Helical" evidence="1">
    <location>
        <begin position="78"/>
        <end position="100"/>
    </location>
</feature>
<proteinExistence type="predicted"/>
<evidence type="ECO:0000313" key="2">
    <source>
        <dbReference type="EMBL" id="SVE55018.1"/>
    </source>
</evidence>
<sequence>MATAGNQADSELVLHDWQGANRSQAAKYLDKRLAETSSNYKSVAVATFLLTTAIAAVGWLLFGIIFEHWWITGGMPAWLRWTWLLIGFLGFGLLALKWLVPILRYRVNVLYAARSIELEFPELHNDLVNAVLVNPDATDPHKELITRSLDKRAARQMTTIPADAVIDQQHLVSLAAILACLVF</sequence>
<reference evidence="2" key="1">
    <citation type="submission" date="2018-05" db="EMBL/GenBank/DDBJ databases">
        <authorList>
            <person name="Lanie J.A."/>
            <person name="Ng W.-L."/>
            <person name="Kazmierczak K.M."/>
            <person name="Andrzejewski T.M."/>
            <person name="Davidsen T.M."/>
            <person name="Wayne K.J."/>
            <person name="Tettelin H."/>
            <person name="Glass J.I."/>
            <person name="Rusch D."/>
            <person name="Podicherti R."/>
            <person name="Tsui H.-C.T."/>
            <person name="Winkler M.E."/>
        </authorList>
    </citation>
    <scope>NUCLEOTIDE SEQUENCE</scope>
</reference>
<keyword evidence="1" id="KW-1133">Transmembrane helix</keyword>
<organism evidence="2">
    <name type="scientific">marine metagenome</name>
    <dbReference type="NCBI Taxonomy" id="408172"/>
    <lineage>
        <taxon>unclassified sequences</taxon>
        <taxon>metagenomes</taxon>
        <taxon>ecological metagenomes</taxon>
    </lineage>
</organism>